<organism evidence="1 2">
    <name type="scientific">Eubacterium ruminantium</name>
    <dbReference type="NCBI Taxonomy" id="42322"/>
    <lineage>
        <taxon>Bacteria</taxon>
        <taxon>Bacillati</taxon>
        <taxon>Bacillota</taxon>
        <taxon>Clostridia</taxon>
        <taxon>Eubacteriales</taxon>
        <taxon>Eubacteriaceae</taxon>
        <taxon>Eubacterium</taxon>
    </lineage>
</organism>
<accession>A0A1T4KIG0</accession>
<sequence>MKKKYLMAVMIIMILCFGLTGCDKYSSSYSAVLLVRSNTSKSASTSFYKLKGQLAFKLKSKKANGVIKYKGNVEKGEITVYVDDGDKKELFTVKSGEKVDTSSVSVNKGSVYVVIKTKGTCTNGSFDFEVK</sequence>
<reference evidence="1 2" key="1">
    <citation type="submission" date="2017-02" db="EMBL/GenBank/DDBJ databases">
        <authorList>
            <person name="Peterson S.W."/>
        </authorList>
    </citation>
    <scope>NUCLEOTIDE SEQUENCE [LARGE SCALE GENOMIC DNA]</scope>
    <source>
        <strain evidence="1 2">ATCC 17233</strain>
    </source>
</reference>
<dbReference type="RefSeq" id="WP_078786078.1">
    <property type="nucleotide sequence ID" value="NZ_FMTO01000003.1"/>
</dbReference>
<dbReference type="EMBL" id="FUXA01000004">
    <property type="protein sequence ID" value="SJZ42184.1"/>
    <property type="molecule type" value="Genomic_DNA"/>
</dbReference>
<name>A0A1T4KIG0_9FIRM</name>
<gene>
    <name evidence="1" type="ORF">SAMN02745110_00397</name>
</gene>
<dbReference type="PROSITE" id="PS51257">
    <property type="entry name" value="PROKAR_LIPOPROTEIN"/>
    <property type="match status" value="1"/>
</dbReference>
<dbReference type="Proteomes" id="UP000189857">
    <property type="component" value="Unassembled WGS sequence"/>
</dbReference>
<keyword evidence="2" id="KW-1185">Reference proteome</keyword>
<evidence type="ECO:0008006" key="3">
    <source>
        <dbReference type="Google" id="ProtNLM"/>
    </source>
</evidence>
<dbReference type="AlphaFoldDB" id="A0A1T4KIG0"/>
<evidence type="ECO:0000313" key="1">
    <source>
        <dbReference type="EMBL" id="SJZ42184.1"/>
    </source>
</evidence>
<evidence type="ECO:0000313" key="2">
    <source>
        <dbReference type="Proteomes" id="UP000189857"/>
    </source>
</evidence>
<protein>
    <recommendedName>
        <fullName evidence="3">Lipoprotein</fullName>
    </recommendedName>
</protein>
<proteinExistence type="predicted"/>